<dbReference type="InterPro" id="IPR051612">
    <property type="entry name" value="Teichoic_Acid_Biosynth"/>
</dbReference>
<proteinExistence type="inferred from homology"/>
<keyword evidence="4" id="KW-0808">Transferase</keyword>
<evidence type="ECO:0000256" key="2">
    <source>
        <dbReference type="ARBA" id="ARBA00010488"/>
    </source>
</evidence>
<dbReference type="InterPro" id="IPR043149">
    <property type="entry name" value="TagF_N"/>
</dbReference>
<dbReference type="Gene3D" id="3.40.50.12580">
    <property type="match status" value="1"/>
</dbReference>
<dbReference type="RefSeq" id="WP_272163363.1">
    <property type="nucleotide sequence ID" value="NZ_CP116507.1"/>
</dbReference>
<gene>
    <name evidence="10" type="ORF">PML95_00200</name>
</gene>
<dbReference type="SUPFAM" id="SSF53756">
    <property type="entry name" value="UDP-Glycosyltransferase/glycogen phosphorylase"/>
    <property type="match status" value="2"/>
</dbReference>
<evidence type="ECO:0000256" key="3">
    <source>
        <dbReference type="ARBA" id="ARBA00022475"/>
    </source>
</evidence>
<evidence type="ECO:0000313" key="10">
    <source>
        <dbReference type="EMBL" id="WCG22724.1"/>
    </source>
</evidence>
<dbReference type="InterPro" id="IPR038200">
    <property type="entry name" value="GW_dom_sf"/>
</dbReference>
<sequence>MRKILKRIKPIKSTESQKMMEEYIHYYESLPIVKKTILYESREGQSLTDSPYAIFKYLLEKDKEKKYHHIWTVQKSDELNLIINRYKDIENVTFVERNSNEYLQALASAEYLINNSTFQSFFIKKEEQIYINTWHGTPLKKMGFDMPDNPFNARNVVRNFFISDYLLSPNNHTTNMYQKSYRLNDTYTGEILEYGYPRIDTMLQDNQAYLHSLFTIFNIDFDKDKPVILYAPTWKGKNIHSPSNAVHQIHAEMSYLRKHHGENYNILIKVHPYLYKEARDYTPLKPYLIRDVIDTNELLSITDILITDYSSIFFDFLVTDKPIFFYAWDDDMYVNERGRYFSLEELPGPISATIVELSNQIKNVESYTEKFQENYQRMKEKFVTHDDGKATERYVNCIFNSINSEKKKNSKTNLLIYPGGMTNNGITSSFINLVNNLDYSRYNVICFIGFTNRKEQIENIEKITEKATLLFRYGTPAYTKSERKLDSYLQDYGKTGIVKKNYPQQAYIREMKRLIGHITIDIAIDFSGYSIYPAKLILAFSDSKKVCFIHSDIVADKNRTVDGKKPHEKSLTNLFTVYNDFDVLLSVSKITNDINREKLKNLVNQDKFKYSVNTLNPEKVLSEKSPKKTLNDEMKIEIINQQANVIEMAEVYEAVPINQSKRILSHIEANSEVEVIAKATYLDEVYYKVRLENIYRGWIAGISIKIKPDTIVSTEKVDYFALLNTSARCYLYSRPYNIDGCYTISTAGFLRNLYVNIDEIVTTSSGRKYFHVSAFNEDLGWLNYNNARLSKRLNGRYPTIVTSLLRKITMLTNRFKYRNKKQLIENRLLFEAECEGFARLDLPDNDKIVCFEDSRLSRPLETNLDLESTNQLVKLLKVADFQGKKVYKIQTTYLETAWVESHYVEEIELSDKELLVFKEESLEAKVLLKEGTGIYSSKVATVFSDNVKKTDSYATEKKIFRTDGKELLQLQDNISQGTLSLVDSRQAIFDEINGTFNSEGMYVPYPRKEDKIFNFVTVGRLSPEKQHQLLIKAFAEFYKQNEQSHLYIVGSGAIKDDLQRLVSELQIQKAVTFTGQLSNPYPLMKRCNCFVLTSAYEGQPMVLLESLTLGLPIISTDIPACRYVLQDGAYGLLTKTNDVEGIKNEMIRLYENKDSLNFKKFDYQAYNEQAIEDFYKNIMK</sequence>
<dbReference type="Gene3D" id="3.40.50.11820">
    <property type="match status" value="1"/>
</dbReference>
<dbReference type="Proteomes" id="UP001179600">
    <property type="component" value="Chromosome"/>
</dbReference>
<evidence type="ECO:0000259" key="8">
    <source>
        <dbReference type="Pfam" id="PF00534"/>
    </source>
</evidence>
<dbReference type="InterPro" id="IPR001296">
    <property type="entry name" value="Glyco_trans_1"/>
</dbReference>
<dbReference type="AlphaFoldDB" id="A0AAE9XNS2"/>
<dbReference type="CDD" id="cd03811">
    <property type="entry name" value="GT4_GT28_WabH-like"/>
    <property type="match status" value="1"/>
</dbReference>
<feature type="domain" description="GW" evidence="9">
    <location>
        <begin position="669"/>
        <end position="699"/>
    </location>
</feature>
<dbReference type="SUPFAM" id="SSF82057">
    <property type="entry name" value="Prokaryotic SH3-related domain"/>
    <property type="match status" value="1"/>
</dbReference>
<evidence type="ECO:0000259" key="9">
    <source>
        <dbReference type="Pfam" id="PF13457"/>
    </source>
</evidence>
<reference evidence="10" key="1">
    <citation type="submission" date="2023-01" db="EMBL/GenBank/DDBJ databases">
        <title>Oxazolidinone resistance genes in florfenicol resistant enterococci from beef cattle and veal calves at slaughter.</title>
        <authorList>
            <person name="Biggel M."/>
        </authorList>
    </citation>
    <scope>NUCLEOTIDE SEQUENCE</scope>
    <source>
        <strain evidence="10">K204-1</strain>
    </source>
</reference>
<organism evidence="10 11">
    <name type="scientific">Vagococcus lutrae</name>
    <dbReference type="NCBI Taxonomy" id="81947"/>
    <lineage>
        <taxon>Bacteria</taxon>
        <taxon>Bacillati</taxon>
        <taxon>Bacillota</taxon>
        <taxon>Bacilli</taxon>
        <taxon>Lactobacillales</taxon>
        <taxon>Enterococcaceae</taxon>
        <taxon>Vagococcus</taxon>
    </lineage>
</organism>
<dbReference type="GO" id="GO:0005886">
    <property type="term" value="C:plasma membrane"/>
    <property type="evidence" value="ECO:0007669"/>
    <property type="project" value="UniProtKB-SubCell"/>
</dbReference>
<protein>
    <submittedName>
        <fullName evidence="10">CDP-glycerol glycerophosphotransferase family protein</fullName>
    </submittedName>
</protein>
<evidence type="ECO:0000256" key="6">
    <source>
        <dbReference type="ARBA" id="ARBA00022944"/>
    </source>
</evidence>
<dbReference type="GO" id="GO:0019350">
    <property type="term" value="P:teichoic acid biosynthetic process"/>
    <property type="evidence" value="ECO:0007669"/>
    <property type="project" value="UniProtKB-KW"/>
</dbReference>
<feature type="domain" description="Glycosyl transferase family 1" evidence="8">
    <location>
        <begin position="1013"/>
        <end position="1155"/>
    </location>
</feature>
<dbReference type="GO" id="GO:0016757">
    <property type="term" value="F:glycosyltransferase activity"/>
    <property type="evidence" value="ECO:0007669"/>
    <property type="project" value="InterPro"/>
</dbReference>
<keyword evidence="6" id="KW-0777">Teichoic acid biosynthesis</keyword>
<dbReference type="Gene3D" id="3.40.50.2000">
    <property type="entry name" value="Glycogen Phosphorylase B"/>
    <property type="match status" value="1"/>
</dbReference>
<accession>A0AAE9XNS2</accession>
<evidence type="ECO:0000313" key="11">
    <source>
        <dbReference type="Proteomes" id="UP001179600"/>
    </source>
</evidence>
<evidence type="ECO:0000256" key="5">
    <source>
        <dbReference type="ARBA" id="ARBA00022729"/>
    </source>
</evidence>
<feature type="domain" description="GW" evidence="9">
    <location>
        <begin position="713"/>
        <end position="786"/>
    </location>
</feature>
<dbReference type="PANTHER" id="PTHR37316:SF3">
    <property type="entry name" value="TEICHOIC ACID GLYCEROL-PHOSPHATE TRANSFERASE"/>
    <property type="match status" value="1"/>
</dbReference>
<dbReference type="InterPro" id="IPR025987">
    <property type="entry name" value="GW_dom"/>
</dbReference>
<dbReference type="Pfam" id="PF00534">
    <property type="entry name" value="Glycos_transf_1"/>
    <property type="match status" value="1"/>
</dbReference>
<dbReference type="InterPro" id="IPR007554">
    <property type="entry name" value="Glycerophosphate_synth"/>
</dbReference>
<dbReference type="Pfam" id="PF13457">
    <property type="entry name" value="GW"/>
    <property type="match status" value="2"/>
</dbReference>
<keyword evidence="5" id="KW-0732">Signal</keyword>
<keyword evidence="7" id="KW-0472">Membrane</keyword>
<name>A0AAE9XNS2_9ENTE</name>
<evidence type="ECO:0000256" key="1">
    <source>
        <dbReference type="ARBA" id="ARBA00004202"/>
    </source>
</evidence>
<dbReference type="Gene3D" id="2.30.30.170">
    <property type="match status" value="1"/>
</dbReference>
<dbReference type="Pfam" id="PF04464">
    <property type="entry name" value="Glyphos_transf"/>
    <property type="match status" value="1"/>
</dbReference>
<evidence type="ECO:0000256" key="4">
    <source>
        <dbReference type="ARBA" id="ARBA00022679"/>
    </source>
</evidence>
<dbReference type="GO" id="GO:0047355">
    <property type="term" value="F:CDP-glycerol glycerophosphotransferase activity"/>
    <property type="evidence" value="ECO:0007669"/>
    <property type="project" value="InterPro"/>
</dbReference>
<dbReference type="PANTHER" id="PTHR37316">
    <property type="entry name" value="TEICHOIC ACID GLYCEROL-PHOSPHATE PRIMASE"/>
    <property type="match status" value="1"/>
</dbReference>
<evidence type="ECO:0000256" key="7">
    <source>
        <dbReference type="ARBA" id="ARBA00023136"/>
    </source>
</evidence>
<comment type="subcellular location">
    <subcellularLocation>
        <location evidence="1">Cell membrane</location>
        <topology evidence="1">Peripheral membrane protein</topology>
    </subcellularLocation>
</comment>
<keyword evidence="3" id="KW-1003">Cell membrane</keyword>
<dbReference type="InterPro" id="IPR043148">
    <property type="entry name" value="TagF_C"/>
</dbReference>
<comment type="similarity">
    <text evidence="2">Belongs to the CDP-glycerol glycerophosphotransferase family.</text>
</comment>
<dbReference type="EMBL" id="CP116507">
    <property type="protein sequence ID" value="WCG22724.1"/>
    <property type="molecule type" value="Genomic_DNA"/>
</dbReference>